<dbReference type="AlphaFoldDB" id="A0A0E9XVU9"/>
<evidence type="ECO:0000313" key="1">
    <source>
        <dbReference type="EMBL" id="JAI05814.1"/>
    </source>
</evidence>
<organism evidence="1">
    <name type="scientific">Anguilla anguilla</name>
    <name type="common">European freshwater eel</name>
    <name type="synonym">Muraena anguilla</name>
    <dbReference type="NCBI Taxonomy" id="7936"/>
    <lineage>
        <taxon>Eukaryota</taxon>
        <taxon>Metazoa</taxon>
        <taxon>Chordata</taxon>
        <taxon>Craniata</taxon>
        <taxon>Vertebrata</taxon>
        <taxon>Euteleostomi</taxon>
        <taxon>Actinopterygii</taxon>
        <taxon>Neopterygii</taxon>
        <taxon>Teleostei</taxon>
        <taxon>Anguilliformes</taxon>
        <taxon>Anguillidae</taxon>
        <taxon>Anguilla</taxon>
    </lineage>
</organism>
<proteinExistence type="predicted"/>
<reference evidence="1" key="1">
    <citation type="submission" date="2014-11" db="EMBL/GenBank/DDBJ databases">
        <authorList>
            <person name="Amaro Gonzalez C."/>
        </authorList>
    </citation>
    <scope>NUCLEOTIDE SEQUENCE</scope>
</reference>
<protein>
    <submittedName>
        <fullName evidence="1">Uncharacterized protein</fullName>
    </submittedName>
</protein>
<sequence>MLRTFTTCQDRKTSML</sequence>
<dbReference type="EMBL" id="GBXM01002764">
    <property type="protein sequence ID" value="JAI05814.1"/>
    <property type="molecule type" value="Transcribed_RNA"/>
</dbReference>
<name>A0A0E9XVU9_ANGAN</name>
<reference evidence="1" key="2">
    <citation type="journal article" date="2015" name="Fish Shellfish Immunol.">
        <title>Early steps in the European eel (Anguilla anguilla)-Vibrio vulnificus interaction in the gills: Role of the RtxA13 toxin.</title>
        <authorList>
            <person name="Callol A."/>
            <person name="Pajuelo D."/>
            <person name="Ebbesson L."/>
            <person name="Teles M."/>
            <person name="MacKenzie S."/>
            <person name="Amaro C."/>
        </authorList>
    </citation>
    <scope>NUCLEOTIDE SEQUENCE</scope>
</reference>
<accession>A0A0E9XVU9</accession>